<evidence type="ECO:0000256" key="1">
    <source>
        <dbReference type="SAM" id="MobiDB-lite"/>
    </source>
</evidence>
<dbReference type="AlphaFoldDB" id="A0A383BW25"/>
<evidence type="ECO:0000256" key="2">
    <source>
        <dbReference type="SAM" id="Phobius"/>
    </source>
</evidence>
<keyword evidence="2" id="KW-0472">Membrane</keyword>
<keyword evidence="2" id="KW-0812">Transmembrane</keyword>
<evidence type="ECO:0000313" key="3">
    <source>
        <dbReference type="EMBL" id="SVE24446.1"/>
    </source>
</evidence>
<gene>
    <name evidence="3" type="ORF">METZ01_LOCUS477300</name>
</gene>
<reference evidence="3" key="1">
    <citation type="submission" date="2018-05" db="EMBL/GenBank/DDBJ databases">
        <authorList>
            <person name="Lanie J.A."/>
            <person name="Ng W.-L."/>
            <person name="Kazmierczak K.M."/>
            <person name="Andrzejewski T.M."/>
            <person name="Davidsen T.M."/>
            <person name="Wayne K.J."/>
            <person name="Tettelin H."/>
            <person name="Glass J.I."/>
            <person name="Rusch D."/>
            <person name="Podicherti R."/>
            <person name="Tsui H.-C.T."/>
            <person name="Winkler M.E."/>
        </authorList>
    </citation>
    <scope>NUCLEOTIDE SEQUENCE</scope>
</reference>
<proteinExistence type="predicted"/>
<sequence length="66" mass="7388">MKKYLFYFGIAAVGIGLMSLLIFGEVKAQEEPADDGKAAEQEPVEKEKQKDKAKKGVMFHLEPFIV</sequence>
<accession>A0A383BW25</accession>
<protein>
    <submittedName>
        <fullName evidence="3">Uncharacterized protein</fullName>
    </submittedName>
</protein>
<organism evidence="3">
    <name type="scientific">marine metagenome</name>
    <dbReference type="NCBI Taxonomy" id="408172"/>
    <lineage>
        <taxon>unclassified sequences</taxon>
        <taxon>metagenomes</taxon>
        <taxon>ecological metagenomes</taxon>
    </lineage>
</organism>
<feature type="region of interest" description="Disordered" evidence="1">
    <location>
        <begin position="32"/>
        <end position="53"/>
    </location>
</feature>
<feature type="compositionally biased region" description="Basic and acidic residues" evidence="1">
    <location>
        <begin position="32"/>
        <end position="50"/>
    </location>
</feature>
<dbReference type="EMBL" id="UINC01203953">
    <property type="protein sequence ID" value="SVE24446.1"/>
    <property type="molecule type" value="Genomic_DNA"/>
</dbReference>
<feature type="non-terminal residue" evidence="3">
    <location>
        <position position="66"/>
    </location>
</feature>
<name>A0A383BW25_9ZZZZ</name>
<keyword evidence="2" id="KW-1133">Transmembrane helix</keyword>
<feature type="transmembrane region" description="Helical" evidence="2">
    <location>
        <begin position="6"/>
        <end position="23"/>
    </location>
</feature>